<dbReference type="AlphaFoldDB" id="A0A3M8C010"/>
<keyword evidence="1" id="KW-0238">DNA-binding</keyword>
<dbReference type="GO" id="GO:0003677">
    <property type="term" value="F:DNA binding"/>
    <property type="evidence" value="ECO:0007669"/>
    <property type="project" value="UniProtKB-KW"/>
</dbReference>
<dbReference type="GO" id="GO:0003700">
    <property type="term" value="F:DNA-binding transcription factor activity"/>
    <property type="evidence" value="ECO:0007669"/>
    <property type="project" value="InterPro"/>
</dbReference>
<name>A0A3M8C010_9BACL</name>
<comment type="caution">
    <text evidence="3">The sequence shown here is derived from an EMBL/GenBank/DDBJ whole genome shotgun (WGS) entry which is preliminary data.</text>
</comment>
<dbReference type="CDD" id="cd00090">
    <property type="entry name" value="HTH_ARSR"/>
    <property type="match status" value="1"/>
</dbReference>
<keyword evidence="4" id="KW-1185">Reference proteome</keyword>
<dbReference type="PANTHER" id="PTHR38600">
    <property type="entry name" value="TRANSCRIPTIONAL REGULATORY PROTEIN"/>
    <property type="match status" value="1"/>
</dbReference>
<evidence type="ECO:0000313" key="3">
    <source>
        <dbReference type="EMBL" id="RNB69038.1"/>
    </source>
</evidence>
<reference evidence="3 4" key="1">
    <citation type="submission" date="2018-10" db="EMBL/GenBank/DDBJ databases">
        <title>Phylogenomics of Brevibacillus.</title>
        <authorList>
            <person name="Dunlap C."/>
        </authorList>
    </citation>
    <scope>NUCLEOTIDE SEQUENCE [LARGE SCALE GENOMIC DNA]</scope>
    <source>
        <strain evidence="3 4">JCM 12215</strain>
    </source>
</reference>
<accession>A0A3M8C010</accession>
<dbReference type="Gene3D" id="1.10.10.10">
    <property type="entry name" value="Winged helix-like DNA-binding domain superfamily/Winged helix DNA-binding domain"/>
    <property type="match status" value="1"/>
</dbReference>
<dbReference type="Pfam" id="PF12840">
    <property type="entry name" value="HTH_20"/>
    <property type="match status" value="1"/>
</dbReference>
<dbReference type="PANTHER" id="PTHR38600:SF2">
    <property type="entry name" value="SLL0088 PROTEIN"/>
    <property type="match status" value="1"/>
</dbReference>
<evidence type="ECO:0000259" key="2">
    <source>
        <dbReference type="SMART" id="SM00418"/>
    </source>
</evidence>
<dbReference type="OrthoDB" id="1691727at2"/>
<dbReference type="InterPro" id="IPR011991">
    <property type="entry name" value="ArsR-like_HTH"/>
</dbReference>
<dbReference type="InterPro" id="IPR036388">
    <property type="entry name" value="WH-like_DNA-bd_sf"/>
</dbReference>
<feature type="domain" description="HTH arsR-type" evidence="2">
    <location>
        <begin position="11"/>
        <end position="79"/>
    </location>
</feature>
<protein>
    <submittedName>
        <fullName evidence="3">ArsR family transcriptional regulator</fullName>
    </submittedName>
</protein>
<dbReference type="SMART" id="SM00418">
    <property type="entry name" value="HTH_ARSR"/>
    <property type="match status" value="1"/>
</dbReference>
<sequence>MKRFLVLETLDQLKAISDSLRMEMITHLVKEEYTGKQLATLLSLSPSKVHYHLKELEHYGFVEVVRTEEKNGIVQKFFRAKAYDFKVSDALLPSIQEDTMLLQEVMLNHLRSSITRLYNAPEESFLQFADQDKRPPAMACSSEIKAPRHEIKQWLKKFQALMDELGQLERTHLARIEAGEVEDTEENFYLVTVGFMTNERFFEAEDESLPEEYEHAPSEFKYLTDKVVIHRKKKGDQGND</sequence>
<evidence type="ECO:0000256" key="1">
    <source>
        <dbReference type="ARBA" id="ARBA00023125"/>
    </source>
</evidence>
<dbReference type="RefSeq" id="WP_122910629.1">
    <property type="nucleotide sequence ID" value="NZ_CBCSBE010000026.1"/>
</dbReference>
<dbReference type="InterPro" id="IPR001845">
    <property type="entry name" value="HTH_ArsR_DNA-bd_dom"/>
</dbReference>
<dbReference type="InterPro" id="IPR036390">
    <property type="entry name" value="WH_DNA-bd_sf"/>
</dbReference>
<gene>
    <name evidence="3" type="ORF">EDM52_19540</name>
</gene>
<evidence type="ECO:0000313" key="4">
    <source>
        <dbReference type="Proteomes" id="UP000282028"/>
    </source>
</evidence>
<organism evidence="3 4">
    <name type="scientific">Brevibacillus invocatus</name>
    <dbReference type="NCBI Taxonomy" id="173959"/>
    <lineage>
        <taxon>Bacteria</taxon>
        <taxon>Bacillati</taxon>
        <taxon>Bacillota</taxon>
        <taxon>Bacilli</taxon>
        <taxon>Bacillales</taxon>
        <taxon>Paenibacillaceae</taxon>
        <taxon>Brevibacillus</taxon>
    </lineage>
</organism>
<dbReference type="SUPFAM" id="SSF46785">
    <property type="entry name" value="Winged helix' DNA-binding domain"/>
    <property type="match status" value="1"/>
</dbReference>
<proteinExistence type="predicted"/>
<dbReference type="EMBL" id="RHHR01000040">
    <property type="protein sequence ID" value="RNB69038.1"/>
    <property type="molecule type" value="Genomic_DNA"/>
</dbReference>
<dbReference type="Proteomes" id="UP000282028">
    <property type="component" value="Unassembled WGS sequence"/>
</dbReference>